<dbReference type="Proteomes" id="UP000238205">
    <property type="component" value="Unassembled WGS sequence"/>
</dbReference>
<keyword evidence="2 3" id="KW-0808">Transferase</keyword>
<dbReference type="Gene3D" id="3.40.50.150">
    <property type="entry name" value="Vaccinia Virus protein VP39"/>
    <property type="match status" value="1"/>
</dbReference>
<accession>A0A2T0WAZ2</accession>
<evidence type="ECO:0000256" key="2">
    <source>
        <dbReference type="ARBA" id="ARBA00022679"/>
    </source>
</evidence>
<evidence type="ECO:0000313" key="4">
    <source>
        <dbReference type="Proteomes" id="UP000238205"/>
    </source>
</evidence>
<dbReference type="OrthoDB" id="9803017at2"/>
<proteinExistence type="predicted"/>
<dbReference type="PANTHER" id="PTHR43542">
    <property type="entry name" value="METHYLTRANSFERASE"/>
    <property type="match status" value="1"/>
</dbReference>
<protein>
    <submittedName>
        <fullName evidence="3">16S rRNA (Guanine966-N2)-methyltransferase</fullName>
    </submittedName>
</protein>
<dbReference type="EMBL" id="PVTO01000002">
    <property type="protein sequence ID" value="PRY83880.1"/>
    <property type="molecule type" value="Genomic_DNA"/>
</dbReference>
<dbReference type="CDD" id="cd02440">
    <property type="entry name" value="AdoMet_MTases"/>
    <property type="match status" value="1"/>
</dbReference>
<dbReference type="GO" id="GO:0008168">
    <property type="term" value="F:methyltransferase activity"/>
    <property type="evidence" value="ECO:0007669"/>
    <property type="project" value="UniProtKB-KW"/>
</dbReference>
<evidence type="ECO:0000313" key="3">
    <source>
        <dbReference type="EMBL" id="PRY83880.1"/>
    </source>
</evidence>
<gene>
    <name evidence="3" type="ORF">CLV38_10263</name>
</gene>
<name>A0A2T0WAZ2_9LACT</name>
<comment type="caution">
    <text evidence="3">The sequence shown here is derived from an EMBL/GenBank/DDBJ whole genome shotgun (WGS) entry which is preliminary data.</text>
</comment>
<reference evidence="3 4" key="1">
    <citation type="submission" date="2018-03" db="EMBL/GenBank/DDBJ databases">
        <title>Genomic Encyclopedia of Archaeal and Bacterial Type Strains, Phase II (KMG-II): from individual species to whole genera.</title>
        <authorList>
            <person name="Goeker M."/>
        </authorList>
    </citation>
    <scope>NUCLEOTIDE SEQUENCE [LARGE SCALE GENOMIC DNA]</scope>
    <source>
        <strain evidence="3 4">DSM 13175</strain>
    </source>
</reference>
<dbReference type="Pfam" id="PF03602">
    <property type="entry name" value="Cons_hypoth95"/>
    <property type="match status" value="1"/>
</dbReference>
<dbReference type="InterPro" id="IPR004398">
    <property type="entry name" value="RNA_MeTrfase_RsmD"/>
</dbReference>
<dbReference type="GO" id="GO:0003676">
    <property type="term" value="F:nucleic acid binding"/>
    <property type="evidence" value="ECO:0007669"/>
    <property type="project" value="InterPro"/>
</dbReference>
<dbReference type="PANTHER" id="PTHR43542:SF1">
    <property type="entry name" value="METHYLTRANSFERASE"/>
    <property type="match status" value="1"/>
</dbReference>
<dbReference type="PIRSF" id="PIRSF004553">
    <property type="entry name" value="CHP00095"/>
    <property type="match status" value="1"/>
</dbReference>
<dbReference type="GO" id="GO:0031167">
    <property type="term" value="P:rRNA methylation"/>
    <property type="evidence" value="ECO:0007669"/>
    <property type="project" value="InterPro"/>
</dbReference>
<dbReference type="AlphaFoldDB" id="A0A2T0WAZ2"/>
<sequence>MRVISGEYGGRTLKSLKGTTTRPTTDKVKEAVFHIIGPYFDGGTVLDLYSGSGSLGIEAVSRGMSTAYLVDKNGEAISVIDENIRMTKEESKFVVWRKTDHQALAELKRTDKKLDLVLLDPPYAHEELNSILQKLIDFDLLNESALIVCETDKRVSIDFGDESLELYKEKVYGASKITFFEWVNK</sequence>
<dbReference type="InterPro" id="IPR002052">
    <property type="entry name" value="DNA_methylase_N6_adenine_CS"/>
</dbReference>
<dbReference type="InterPro" id="IPR029063">
    <property type="entry name" value="SAM-dependent_MTases_sf"/>
</dbReference>
<dbReference type="SUPFAM" id="SSF53335">
    <property type="entry name" value="S-adenosyl-L-methionine-dependent methyltransferases"/>
    <property type="match status" value="1"/>
</dbReference>
<dbReference type="PROSITE" id="PS00092">
    <property type="entry name" value="N6_MTASE"/>
    <property type="match status" value="1"/>
</dbReference>
<keyword evidence="4" id="KW-1185">Reference proteome</keyword>
<dbReference type="NCBIfam" id="TIGR00095">
    <property type="entry name" value="16S rRNA (guanine(966)-N(2))-methyltransferase RsmD"/>
    <property type="match status" value="1"/>
</dbReference>
<keyword evidence="1 3" id="KW-0489">Methyltransferase</keyword>
<dbReference type="RefSeq" id="WP_106190492.1">
    <property type="nucleotide sequence ID" value="NZ_PVTO01000002.1"/>
</dbReference>
<evidence type="ECO:0000256" key="1">
    <source>
        <dbReference type="ARBA" id="ARBA00022603"/>
    </source>
</evidence>
<organism evidence="3 4">
    <name type="scientific">Alkalibacterium olivapovliticus</name>
    <dbReference type="NCBI Taxonomy" id="99907"/>
    <lineage>
        <taxon>Bacteria</taxon>
        <taxon>Bacillati</taxon>
        <taxon>Bacillota</taxon>
        <taxon>Bacilli</taxon>
        <taxon>Lactobacillales</taxon>
        <taxon>Carnobacteriaceae</taxon>
        <taxon>Alkalibacterium</taxon>
    </lineage>
</organism>